<dbReference type="EMBL" id="GGEC01062284">
    <property type="protein sequence ID" value="MBX42768.1"/>
    <property type="molecule type" value="Transcribed_RNA"/>
</dbReference>
<protein>
    <submittedName>
        <fullName evidence="1">Uncharacterized protein</fullName>
    </submittedName>
</protein>
<sequence>MSFYVYLEQVIFCSHCIEIGTQNISPHKEDKHLSFSTFQVKDFTTTD</sequence>
<accession>A0A2P2NJW0</accession>
<proteinExistence type="predicted"/>
<evidence type="ECO:0000313" key="1">
    <source>
        <dbReference type="EMBL" id="MBX42768.1"/>
    </source>
</evidence>
<organism evidence="1">
    <name type="scientific">Rhizophora mucronata</name>
    <name type="common">Asiatic mangrove</name>
    <dbReference type="NCBI Taxonomy" id="61149"/>
    <lineage>
        <taxon>Eukaryota</taxon>
        <taxon>Viridiplantae</taxon>
        <taxon>Streptophyta</taxon>
        <taxon>Embryophyta</taxon>
        <taxon>Tracheophyta</taxon>
        <taxon>Spermatophyta</taxon>
        <taxon>Magnoliopsida</taxon>
        <taxon>eudicotyledons</taxon>
        <taxon>Gunneridae</taxon>
        <taxon>Pentapetalae</taxon>
        <taxon>rosids</taxon>
        <taxon>fabids</taxon>
        <taxon>Malpighiales</taxon>
        <taxon>Rhizophoraceae</taxon>
        <taxon>Rhizophora</taxon>
    </lineage>
</organism>
<reference evidence="1" key="1">
    <citation type="submission" date="2018-02" db="EMBL/GenBank/DDBJ databases">
        <title>Rhizophora mucronata_Transcriptome.</title>
        <authorList>
            <person name="Meera S.P."/>
            <person name="Sreeshan A."/>
            <person name="Augustine A."/>
        </authorList>
    </citation>
    <scope>NUCLEOTIDE SEQUENCE</scope>
    <source>
        <tissue evidence="1">Leaf</tissue>
    </source>
</reference>
<dbReference type="AlphaFoldDB" id="A0A2P2NJW0"/>
<name>A0A2P2NJW0_RHIMU</name>